<accession>A0A9D1F3M4</accession>
<dbReference type="InterPro" id="IPR014710">
    <property type="entry name" value="RmlC-like_jellyroll"/>
</dbReference>
<dbReference type="GO" id="GO:0006355">
    <property type="term" value="P:regulation of DNA-templated transcription"/>
    <property type="evidence" value="ECO:0007669"/>
    <property type="project" value="InterPro"/>
</dbReference>
<dbReference type="AlphaFoldDB" id="A0A9D1F3M4"/>
<feature type="domain" description="HTH crp-type" evidence="4">
    <location>
        <begin position="146"/>
        <end position="212"/>
    </location>
</feature>
<dbReference type="SMART" id="SM00419">
    <property type="entry name" value="HTH_CRP"/>
    <property type="match status" value="1"/>
</dbReference>
<keyword evidence="2" id="KW-0238">DNA-binding</keyword>
<evidence type="ECO:0000256" key="3">
    <source>
        <dbReference type="ARBA" id="ARBA00023163"/>
    </source>
</evidence>
<dbReference type="SUPFAM" id="SSF51206">
    <property type="entry name" value="cAMP-binding domain-like"/>
    <property type="match status" value="1"/>
</dbReference>
<protein>
    <submittedName>
        <fullName evidence="5">Crp/Fnr family transcriptional regulator</fullName>
    </submittedName>
</protein>
<keyword evidence="1" id="KW-0805">Transcription regulation</keyword>
<organism evidence="5 6">
    <name type="scientific">Candidatus Scybalocola faecigallinarum</name>
    <dbReference type="NCBI Taxonomy" id="2840941"/>
    <lineage>
        <taxon>Bacteria</taxon>
        <taxon>Bacillati</taxon>
        <taxon>Bacillota</taxon>
        <taxon>Clostridia</taxon>
        <taxon>Lachnospirales</taxon>
        <taxon>Lachnospiraceae</taxon>
        <taxon>Lachnospiraceae incertae sedis</taxon>
        <taxon>Candidatus Scybalocola (ex Gilroy et al. 2021)</taxon>
    </lineage>
</organism>
<dbReference type="Pfam" id="PF00027">
    <property type="entry name" value="cNMP_binding"/>
    <property type="match status" value="1"/>
</dbReference>
<dbReference type="CDD" id="cd00038">
    <property type="entry name" value="CAP_ED"/>
    <property type="match status" value="1"/>
</dbReference>
<gene>
    <name evidence="5" type="ORF">IAB46_04875</name>
</gene>
<dbReference type="InterPro" id="IPR018490">
    <property type="entry name" value="cNMP-bd_dom_sf"/>
</dbReference>
<dbReference type="Gene3D" id="1.10.10.10">
    <property type="entry name" value="Winged helix-like DNA-binding domain superfamily/Winged helix DNA-binding domain"/>
    <property type="match status" value="1"/>
</dbReference>
<dbReference type="InterPro" id="IPR012318">
    <property type="entry name" value="HTH_CRP"/>
</dbReference>
<comment type="caution">
    <text evidence="5">The sequence shown here is derived from an EMBL/GenBank/DDBJ whole genome shotgun (WGS) entry which is preliminary data.</text>
</comment>
<dbReference type="InterPro" id="IPR036390">
    <property type="entry name" value="WH_DNA-bd_sf"/>
</dbReference>
<evidence type="ECO:0000313" key="5">
    <source>
        <dbReference type="EMBL" id="HIS46893.1"/>
    </source>
</evidence>
<keyword evidence="3" id="KW-0804">Transcription</keyword>
<sequence>MEELKEFFPFWDKLPPHWQEKLSAGVSRHTYPKGTLIHRGRQDCIGLLLILKGQARSYIITDDGRELTLFRLFERDICLFTASCVFNSIQFDIFISAEQDTQALHIPPDLFRQCMEDCAPAAMYANELMASGFSEVMWVLDQILSKKLDARLAAFLIEESDLRGTRSLDITHEQIANHLGSAREVITRMLKYFQSEGLVQLSRGHVTLTNESGLEAMAEGSVR</sequence>
<dbReference type="Gene3D" id="2.60.120.10">
    <property type="entry name" value="Jelly Rolls"/>
    <property type="match status" value="1"/>
</dbReference>
<dbReference type="InterPro" id="IPR036388">
    <property type="entry name" value="WH-like_DNA-bd_sf"/>
</dbReference>
<dbReference type="InterPro" id="IPR000595">
    <property type="entry name" value="cNMP-bd_dom"/>
</dbReference>
<proteinExistence type="predicted"/>
<evidence type="ECO:0000256" key="2">
    <source>
        <dbReference type="ARBA" id="ARBA00023125"/>
    </source>
</evidence>
<reference evidence="5" key="1">
    <citation type="submission" date="2020-10" db="EMBL/GenBank/DDBJ databases">
        <authorList>
            <person name="Gilroy R."/>
        </authorList>
    </citation>
    <scope>NUCLEOTIDE SEQUENCE</scope>
    <source>
        <strain evidence="5">CHK178-757</strain>
    </source>
</reference>
<dbReference type="CDD" id="cd00092">
    <property type="entry name" value="HTH_CRP"/>
    <property type="match status" value="1"/>
</dbReference>
<reference evidence="5" key="2">
    <citation type="journal article" date="2021" name="PeerJ">
        <title>Extensive microbial diversity within the chicken gut microbiome revealed by metagenomics and culture.</title>
        <authorList>
            <person name="Gilroy R."/>
            <person name="Ravi A."/>
            <person name="Getino M."/>
            <person name="Pursley I."/>
            <person name="Horton D.L."/>
            <person name="Alikhan N.F."/>
            <person name="Baker D."/>
            <person name="Gharbi K."/>
            <person name="Hall N."/>
            <person name="Watson M."/>
            <person name="Adriaenssens E.M."/>
            <person name="Foster-Nyarko E."/>
            <person name="Jarju S."/>
            <person name="Secka A."/>
            <person name="Antonio M."/>
            <person name="Oren A."/>
            <person name="Chaudhuri R.R."/>
            <person name="La Ragione R."/>
            <person name="Hildebrand F."/>
            <person name="Pallen M.J."/>
        </authorList>
    </citation>
    <scope>NUCLEOTIDE SEQUENCE</scope>
    <source>
        <strain evidence="5">CHK178-757</strain>
    </source>
</reference>
<dbReference type="PRINTS" id="PR00034">
    <property type="entry name" value="HTHCRP"/>
</dbReference>
<dbReference type="SUPFAM" id="SSF46785">
    <property type="entry name" value="Winged helix' DNA-binding domain"/>
    <property type="match status" value="1"/>
</dbReference>
<dbReference type="PROSITE" id="PS51063">
    <property type="entry name" value="HTH_CRP_2"/>
    <property type="match status" value="1"/>
</dbReference>
<evidence type="ECO:0000313" key="6">
    <source>
        <dbReference type="Proteomes" id="UP000823927"/>
    </source>
</evidence>
<evidence type="ECO:0000256" key="1">
    <source>
        <dbReference type="ARBA" id="ARBA00023015"/>
    </source>
</evidence>
<name>A0A9D1F3M4_9FIRM</name>
<dbReference type="GO" id="GO:0003677">
    <property type="term" value="F:DNA binding"/>
    <property type="evidence" value="ECO:0007669"/>
    <property type="project" value="UniProtKB-KW"/>
</dbReference>
<dbReference type="EMBL" id="DVIT01000019">
    <property type="protein sequence ID" value="HIS46893.1"/>
    <property type="molecule type" value="Genomic_DNA"/>
</dbReference>
<dbReference type="Pfam" id="PF13545">
    <property type="entry name" value="HTH_Crp_2"/>
    <property type="match status" value="1"/>
</dbReference>
<evidence type="ECO:0000259" key="4">
    <source>
        <dbReference type="PROSITE" id="PS51063"/>
    </source>
</evidence>
<dbReference type="Proteomes" id="UP000823927">
    <property type="component" value="Unassembled WGS sequence"/>
</dbReference>